<reference evidence="1 2" key="1">
    <citation type="submission" date="2016-05" db="EMBL/GenBank/DDBJ databases">
        <title>Genomic and physiological characterization of Planctopirus sp. isolated from fresh water lake.</title>
        <authorList>
            <person name="Subhash Y."/>
            <person name="Ramana C."/>
        </authorList>
    </citation>
    <scope>NUCLEOTIDE SEQUENCE [LARGE SCALE GENOMIC DNA]</scope>
    <source>
        <strain evidence="1 2">JC280</strain>
    </source>
</reference>
<organism evidence="1 2">
    <name type="scientific">Planctopirus hydrillae</name>
    <dbReference type="NCBI Taxonomy" id="1841610"/>
    <lineage>
        <taxon>Bacteria</taxon>
        <taxon>Pseudomonadati</taxon>
        <taxon>Planctomycetota</taxon>
        <taxon>Planctomycetia</taxon>
        <taxon>Planctomycetales</taxon>
        <taxon>Planctomycetaceae</taxon>
        <taxon>Planctopirus</taxon>
    </lineage>
</organism>
<dbReference type="Proteomes" id="UP000094828">
    <property type="component" value="Unassembled WGS sequence"/>
</dbReference>
<comment type="caution">
    <text evidence="1">The sequence shown here is derived from an EMBL/GenBank/DDBJ whole genome shotgun (WGS) entry which is preliminary data.</text>
</comment>
<evidence type="ECO:0000313" key="1">
    <source>
        <dbReference type="EMBL" id="ODA28637.1"/>
    </source>
</evidence>
<keyword evidence="2" id="KW-1185">Reference proteome</keyword>
<gene>
    <name evidence="1" type="ORF">A6X21_13215</name>
</gene>
<proteinExistence type="predicted"/>
<accession>A0A1C3E5X1</accession>
<sequence>MLFCCRYLFTPQSLYKRAIGIERIVRDVLLQHAAEPPVRALPSREELDWSGPMVALDTPVLSRSALAPFVLGPFVLGLHVQEVSAHRRCGNRLLDVRVAVVAAGIMPVARLFVVNRWPAVLPNGVPSVVSKLLTE</sequence>
<protein>
    <submittedName>
        <fullName evidence="1">Uncharacterized protein</fullName>
    </submittedName>
</protein>
<dbReference type="AlphaFoldDB" id="A0A1C3E5X1"/>
<evidence type="ECO:0000313" key="2">
    <source>
        <dbReference type="Proteomes" id="UP000094828"/>
    </source>
</evidence>
<dbReference type="STRING" id="1841610.A6X21_13215"/>
<dbReference type="EMBL" id="LYDR01000152">
    <property type="protein sequence ID" value="ODA28637.1"/>
    <property type="molecule type" value="Genomic_DNA"/>
</dbReference>
<name>A0A1C3E5X1_9PLAN</name>